<protein>
    <submittedName>
        <fullName evidence="1">Uncharacterized protein</fullName>
    </submittedName>
</protein>
<name>X1EME7_9ZZZZ</name>
<dbReference type="AlphaFoldDB" id="X1EME7"/>
<dbReference type="EMBL" id="BART01030684">
    <property type="protein sequence ID" value="GAH18304.1"/>
    <property type="molecule type" value="Genomic_DNA"/>
</dbReference>
<feature type="non-terminal residue" evidence="1">
    <location>
        <position position="1"/>
    </location>
</feature>
<accession>X1EME7</accession>
<organism evidence="1">
    <name type="scientific">marine sediment metagenome</name>
    <dbReference type="NCBI Taxonomy" id="412755"/>
    <lineage>
        <taxon>unclassified sequences</taxon>
        <taxon>metagenomes</taxon>
        <taxon>ecological metagenomes</taxon>
    </lineage>
</organism>
<evidence type="ECO:0000313" key="1">
    <source>
        <dbReference type="EMBL" id="GAH18304.1"/>
    </source>
</evidence>
<sequence>LMDNRNADIKNKEQELIAVLQKELLKEKARLSKQPIADQEMDYKLEVFEANLKLKNSLEMEEYRFKLDGAIQEKEHELLKEEELARGSLQKINKERSVLLEEIKKGNT</sequence>
<proteinExistence type="predicted"/>
<comment type="caution">
    <text evidence="1">The sequence shown here is derived from an EMBL/GenBank/DDBJ whole genome shotgun (WGS) entry which is preliminary data.</text>
</comment>
<reference evidence="1" key="1">
    <citation type="journal article" date="2014" name="Front. Microbiol.">
        <title>High frequency of phylogenetically diverse reductive dehalogenase-homologous genes in deep subseafloor sedimentary metagenomes.</title>
        <authorList>
            <person name="Kawai M."/>
            <person name="Futagami T."/>
            <person name="Toyoda A."/>
            <person name="Takaki Y."/>
            <person name="Nishi S."/>
            <person name="Hori S."/>
            <person name="Arai W."/>
            <person name="Tsubouchi T."/>
            <person name="Morono Y."/>
            <person name="Uchiyama I."/>
            <person name="Ito T."/>
            <person name="Fujiyama A."/>
            <person name="Inagaki F."/>
            <person name="Takami H."/>
        </authorList>
    </citation>
    <scope>NUCLEOTIDE SEQUENCE</scope>
    <source>
        <strain evidence="1">Expedition CK06-06</strain>
    </source>
</reference>
<gene>
    <name evidence="1" type="ORF">S01H4_53491</name>
</gene>